<reference evidence="1" key="1">
    <citation type="submission" date="2020-09" db="EMBL/GenBank/DDBJ databases">
        <authorList>
            <person name="Kikuchi T."/>
        </authorList>
    </citation>
    <scope>NUCLEOTIDE SEQUENCE</scope>
    <source>
        <strain evidence="1">SH1</strain>
    </source>
</reference>
<dbReference type="EMBL" id="CAJFDH010000001">
    <property type="protein sequence ID" value="CAD5206352.1"/>
    <property type="molecule type" value="Genomic_DNA"/>
</dbReference>
<comment type="caution">
    <text evidence="1">The sequence shown here is derived from an EMBL/GenBank/DDBJ whole genome shotgun (WGS) entry which is preliminary data.</text>
</comment>
<dbReference type="AlphaFoldDB" id="A0A811JST5"/>
<accession>A0A811JST5</accession>
<evidence type="ECO:0000313" key="1">
    <source>
        <dbReference type="EMBL" id="CAD5206352.1"/>
    </source>
</evidence>
<sequence length="74" mass="8049">MEGSQFAKGVYLNKIRKCTPSEKKPFKAVRSVGEGSKRAVPSLFAPMPSLLIAAPISANLWLIRPLICMVSTLC</sequence>
<protein>
    <submittedName>
        <fullName evidence="1">Uncharacterized protein</fullName>
    </submittedName>
</protein>
<organism evidence="1 2">
    <name type="scientific">Bursaphelenchus okinawaensis</name>
    <dbReference type="NCBI Taxonomy" id="465554"/>
    <lineage>
        <taxon>Eukaryota</taxon>
        <taxon>Metazoa</taxon>
        <taxon>Ecdysozoa</taxon>
        <taxon>Nematoda</taxon>
        <taxon>Chromadorea</taxon>
        <taxon>Rhabditida</taxon>
        <taxon>Tylenchina</taxon>
        <taxon>Tylenchomorpha</taxon>
        <taxon>Aphelenchoidea</taxon>
        <taxon>Aphelenchoididae</taxon>
        <taxon>Bursaphelenchus</taxon>
    </lineage>
</organism>
<dbReference type="Proteomes" id="UP000783686">
    <property type="component" value="Unassembled WGS sequence"/>
</dbReference>
<name>A0A811JST5_9BILA</name>
<dbReference type="Proteomes" id="UP000614601">
    <property type="component" value="Unassembled WGS sequence"/>
</dbReference>
<keyword evidence="2" id="KW-1185">Reference proteome</keyword>
<gene>
    <name evidence="1" type="ORF">BOKJ2_LOCUS1036</name>
</gene>
<dbReference type="EMBL" id="CAJFCW020000001">
    <property type="protein sequence ID" value="CAG9081428.1"/>
    <property type="molecule type" value="Genomic_DNA"/>
</dbReference>
<proteinExistence type="predicted"/>
<evidence type="ECO:0000313" key="2">
    <source>
        <dbReference type="Proteomes" id="UP000614601"/>
    </source>
</evidence>